<dbReference type="PANTHER" id="PTHR30411">
    <property type="entry name" value="CYTOPLASMIC PROTEIN"/>
    <property type="match status" value="1"/>
</dbReference>
<name>A0A1F2UK15_9ACTN</name>
<sequence length="158" mass="17060">MRTSVDLHNFLQMREIPHEISLVEISTRTAALAADSLGLDRSEVGKTLIIDVDGKPLVAIIPGDRRIDIRKLRALTGAGKVRMVEPDDVVNLTGYVLGGTPPIAHANEMPIFLDHRLLGIPVLYTSGGQINTILKIKPIDLIEVGGAQIADLADDGRI</sequence>
<dbReference type="GO" id="GO:0002161">
    <property type="term" value="F:aminoacyl-tRNA deacylase activity"/>
    <property type="evidence" value="ECO:0007669"/>
    <property type="project" value="InterPro"/>
</dbReference>
<dbReference type="EMBL" id="MELI01000069">
    <property type="protein sequence ID" value="OFW33354.1"/>
    <property type="molecule type" value="Genomic_DNA"/>
</dbReference>
<dbReference type="Proteomes" id="UP000178086">
    <property type="component" value="Unassembled WGS sequence"/>
</dbReference>
<gene>
    <name evidence="2" type="ORF">A2074_00470</name>
</gene>
<evidence type="ECO:0000313" key="3">
    <source>
        <dbReference type="Proteomes" id="UP000178086"/>
    </source>
</evidence>
<dbReference type="InterPro" id="IPR007214">
    <property type="entry name" value="YbaK/aa-tRNA-synth-assoc-dom"/>
</dbReference>
<accession>A0A1F2UK15</accession>
<dbReference type="PANTHER" id="PTHR30411:SF1">
    <property type="entry name" value="CYTOPLASMIC PROTEIN"/>
    <property type="match status" value="1"/>
</dbReference>
<dbReference type="CDD" id="cd04333">
    <property type="entry name" value="ProX_deacylase"/>
    <property type="match status" value="1"/>
</dbReference>
<comment type="caution">
    <text evidence="2">The sequence shown here is derived from an EMBL/GenBank/DDBJ whole genome shotgun (WGS) entry which is preliminary data.</text>
</comment>
<dbReference type="InterPro" id="IPR036754">
    <property type="entry name" value="YbaK/aa-tRNA-synt-asso_dom_sf"/>
</dbReference>
<dbReference type="SUPFAM" id="SSF55826">
    <property type="entry name" value="YbaK/ProRS associated domain"/>
    <property type="match status" value="1"/>
</dbReference>
<proteinExistence type="predicted"/>
<dbReference type="Gene3D" id="3.90.960.10">
    <property type="entry name" value="YbaK/aminoacyl-tRNA synthetase-associated domain"/>
    <property type="match status" value="1"/>
</dbReference>
<evidence type="ECO:0000259" key="1">
    <source>
        <dbReference type="Pfam" id="PF04073"/>
    </source>
</evidence>
<feature type="domain" description="YbaK/aminoacyl-tRNA synthetase-associated" evidence="1">
    <location>
        <begin position="27"/>
        <end position="143"/>
    </location>
</feature>
<protein>
    <recommendedName>
        <fullName evidence="1">YbaK/aminoacyl-tRNA synthetase-associated domain-containing protein</fullName>
    </recommendedName>
</protein>
<organism evidence="2 3">
    <name type="scientific">Candidatus Aquicultor primus</name>
    <dbReference type="NCBI Taxonomy" id="1797195"/>
    <lineage>
        <taxon>Bacteria</taxon>
        <taxon>Bacillati</taxon>
        <taxon>Actinomycetota</taxon>
        <taxon>Candidatus Aquicultoria</taxon>
        <taxon>Candidatus Aquicultorales</taxon>
        <taxon>Candidatus Aquicultoraceae</taxon>
        <taxon>Candidatus Aquicultor</taxon>
    </lineage>
</organism>
<reference evidence="2 3" key="1">
    <citation type="journal article" date="2016" name="Nat. Commun.">
        <title>Thousands of microbial genomes shed light on interconnected biogeochemical processes in an aquifer system.</title>
        <authorList>
            <person name="Anantharaman K."/>
            <person name="Brown C.T."/>
            <person name="Hug L.A."/>
            <person name="Sharon I."/>
            <person name="Castelle C.J."/>
            <person name="Probst A.J."/>
            <person name="Thomas B.C."/>
            <person name="Singh A."/>
            <person name="Wilkins M.J."/>
            <person name="Karaoz U."/>
            <person name="Brodie E.L."/>
            <person name="Williams K.H."/>
            <person name="Hubbard S.S."/>
            <person name="Banfield J.F."/>
        </authorList>
    </citation>
    <scope>NUCLEOTIDE SEQUENCE [LARGE SCALE GENOMIC DNA]</scope>
</reference>
<evidence type="ECO:0000313" key="2">
    <source>
        <dbReference type="EMBL" id="OFW33354.1"/>
    </source>
</evidence>
<dbReference type="Pfam" id="PF04073">
    <property type="entry name" value="tRNA_edit"/>
    <property type="match status" value="1"/>
</dbReference>
<dbReference type="AlphaFoldDB" id="A0A1F2UK15"/>